<feature type="region of interest" description="Disordered" evidence="2">
    <location>
        <begin position="403"/>
        <end position="425"/>
    </location>
</feature>
<dbReference type="GO" id="GO:0007039">
    <property type="term" value="P:protein catabolic process in the vacuole"/>
    <property type="evidence" value="ECO:0007669"/>
    <property type="project" value="TreeGrafter"/>
</dbReference>
<dbReference type="PANTHER" id="PTHR14534">
    <property type="entry name" value="VACUOLAR IMPORT AND DEGRADATION PROTEIN 24"/>
    <property type="match status" value="1"/>
</dbReference>
<evidence type="ECO:0000256" key="1">
    <source>
        <dbReference type="ARBA" id="ARBA00061469"/>
    </source>
</evidence>
<evidence type="ECO:0000256" key="2">
    <source>
        <dbReference type="SAM" id="MobiDB-lite"/>
    </source>
</evidence>
<feature type="region of interest" description="Disordered" evidence="2">
    <location>
        <begin position="437"/>
        <end position="499"/>
    </location>
</feature>
<organism evidence="3 4">
    <name type="scientific">Meripilus lineatus</name>
    <dbReference type="NCBI Taxonomy" id="2056292"/>
    <lineage>
        <taxon>Eukaryota</taxon>
        <taxon>Fungi</taxon>
        <taxon>Dikarya</taxon>
        <taxon>Basidiomycota</taxon>
        <taxon>Agaricomycotina</taxon>
        <taxon>Agaricomycetes</taxon>
        <taxon>Polyporales</taxon>
        <taxon>Meripilaceae</taxon>
        <taxon>Meripilus</taxon>
    </lineage>
</organism>
<feature type="compositionally biased region" description="Basic and acidic residues" evidence="2">
    <location>
        <begin position="457"/>
        <end position="466"/>
    </location>
</feature>
<feature type="compositionally biased region" description="Low complexity" evidence="2">
    <location>
        <begin position="176"/>
        <end position="199"/>
    </location>
</feature>
<proteinExistence type="inferred from homology"/>
<comment type="caution">
    <text evidence="3">The sequence shown here is derived from an EMBL/GenBank/DDBJ whole genome shotgun (WGS) entry which is preliminary data.</text>
</comment>
<evidence type="ECO:0000313" key="3">
    <source>
        <dbReference type="EMBL" id="KAJ3476078.1"/>
    </source>
</evidence>
<dbReference type="EMBL" id="JANAWD010000755">
    <property type="protein sequence ID" value="KAJ3476078.1"/>
    <property type="molecule type" value="Genomic_DNA"/>
</dbReference>
<keyword evidence="4" id="KW-1185">Reference proteome</keyword>
<dbReference type="GO" id="GO:0043161">
    <property type="term" value="P:proteasome-mediated ubiquitin-dependent protein catabolic process"/>
    <property type="evidence" value="ECO:0007669"/>
    <property type="project" value="TreeGrafter"/>
</dbReference>
<name>A0AAD5URU5_9APHY</name>
<dbReference type="InterPro" id="IPR018618">
    <property type="entry name" value="GID4/10-like"/>
</dbReference>
<dbReference type="Pfam" id="PF09783">
    <property type="entry name" value="Vac_ImportDeg"/>
    <property type="match status" value="1"/>
</dbReference>
<feature type="region of interest" description="Disordered" evidence="2">
    <location>
        <begin position="1"/>
        <end position="21"/>
    </location>
</feature>
<dbReference type="GO" id="GO:0006623">
    <property type="term" value="P:protein targeting to vacuole"/>
    <property type="evidence" value="ECO:0007669"/>
    <property type="project" value="TreeGrafter"/>
</dbReference>
<dbReference type="GO" id="GO:0034657">
    <property type="term" value="C:GID complex"/>
    <property type="evidence" value="ECO:0007669"/>
    <property type="project" value="TreeGrafter"/>
</dbReference>
<feature type="compositionally biased region" description="Low complexity" evidence="2">
    <location>
        <begin position="475"/>
        <end position="486"/>
    </location>
</feature>
<feature type="compositionally biased region" description="Polar residues" evidence="2">
    <location>
        <begin position="132"/>
        <end position="147"/>
    </location>
</feature>
<dbReference type="GO" id="GO:0045721">
    <property type="term" value="P:negative regulation of gluconeogenesis"/>
    <property type="evidence" value="ECO:0007669"/>
    <property type="project" value="TreeGrafter"/>
</dbReference>
<protein>
    <recommendedName>
        <fullName evidence="5">Vacuolar import and degradation protein-domain-containing protein</fullName>
    </recommendedName>
</protein>
<dbReference type="PANTHER" id="PTHR14534:SF3">
    <property type="entry name" value="GID COMPLEX SUBUNIT 4 HOMOLOG"/>
    <property type="match status" value="1"/>
</dbReference>
<reference evidence="3" key="1">
    <citation type="submission" date="2022-07" db="EMBL/GenBank/DDBJ databases">
        <title>Genome Sequence of Physisporinus lineatus.</title>
        <authorList>
            <person name="Buettner E."/>
        </authorList>
    </citation>
    <scope>NUCLEOTIDE SEQUENCE</scope>
    <source>
        <strain evidence="3">VT162</strain>
    </source>
</reference>
<evidence type="ECO:0000313" key="4">
    <source>
        <dbReference type="Proteomes" id="UP001212997"/>
    </source>
</evidence>
<dbReference type="GO" id="GO:0005773">
    <property type="term" value="C:vacuole"/>
    <property type="evidence" value="ECO:0007669"/>
    <property type="project" value="GOC"/>
</dbReference>
<sequence>MPTPADNFPPLIYEQPQQDSPQSQIKVCSTCQRPLSTDSANTPFIVQDGSVSSDTSIVCGPCWNRINTLRSTDQTNGYFDEVQREILRRVSSLQQGGINEANELRTLDPPPSNITIITANPTNDSCPDAEMSTESTRSSGHNPSLSPITLDPQPLRRRIVHPADFIPLLPSPSPSPHLHSQLATACTSNTSTASLATPSPHDQTSRSPRAHTTPQRDHSLISPSSPRSSKPPLRHYTANPLTDITRLRVRSQGHHCLYPGATFQGTQKSGRNSYDVTVTIVDVDFSRSHLCGYLRIRGLTEDWPELTTYFDAEIIGSRYGFLTRNWGASEQEDWVHWARFPAFRHVKNELEKPHLTMKQADRGAVFMRWKEKFLVPDHRVQDINGASFAGFYYVCVDFNPQHSGTAPSHPAQPPSLPPSLEEDDGFMALPGMMGSGPIASSPIASTTSSSMGSKPEFSPRARRESLSRGSRRMGRSSSRGAGQRAATMSGFYFHQNSEP</sequence>
<comment type="similarity">
    <text evidence="1">Belongs to the GID4/VID24 family.</text>
</comment>
<gene>
    <name evidence="3" type="ORF">NLI96_g11409</name>
</gene>
<feature type="region of interest" description="Disordered" evidence="2">
    <location>
        <begin position="167"/>
        <end position="240"/>
    </location>
</feature>
<dbReference type="AlphaFoldDB" id="A0AAD5URU5"/>
<accession>A0AAD5URU5</accession>
<feature type="region of interest" description="Disordered" evidence="2">
    <location>
        <begin position="119"/>
        <end position="154"/>
    </location>
</feature>
<evidence type="ECO:0008006" key="5">
    <source>
        <dbReference type="Google" id="ProtNLM"/>
    </source>
</evidence>
<dbReference type="Proteomes" id="UP001212997">
    <property type="component" value="Unassembled WGS sequence"/>
</dbReference>
<feature type="compositionally biased region" description="Low complexity" evidence="2">
    <location>
        <begin position="220"/>
        <end position="231"/>
    </location>
</feature>
<feature type="compositionally biased region" description="Polar residues" evidence="2">
    <location>
        <begin position="200"/>
        <end position="213"/>
    </location>
</feature>
<feature type="compositionally biased region" description="Low complexity" evidence="2">
    <location>
        <begin position="437"/>
        <end position="450"/>
    </location>
</feature>